<dbReference type="EMBL" id="LUGG01000060">
    <property type="protein sequence ID" value="OBZ65013.1"/>
    <property type="molecule type" value="Genomic_DNA"/>
</dbReference>
<keyword evidence="2" id="KW-1185">Reference proteome</keyword>
<sequence length="132" mass="14599">MRTVVLLARDIVALNTNLLACTNGPGEDKTESVEPSLIGRQHHLRDASSFSSMGPTVSFLKFMTASKTLKDVLWEQAMLQARTWARDGCGREARGADDPAAALPVVHIRDAKRLDFALLEQNRGGRRRRCLP</sequence>
<evidence type="ECO:0000313" key="2">
    <source>
        <dbReference type="Proteomes" id="UP000092993"/>
    </source>
</evidence>
<accession>A0A1C7LJV0</accession>
<comment type="caution">
    <text evidence="1">The sequence shown here is derived from an EMBL/GenBank/DDBJ whole genome shotgun (WGS) entry which is preliminary data.</text>
</comment>
<evidence type="ECO:0000313" key="1">
    <source>
        <dbReference type="EMBL" id="OBZ65013.1"/>
    </source>
</evidence>
<dbReference type="AlphaFoldDB" id="A0A1C7LJV0"/>
<protein>
    <submittedName>
        <fullName evidence="1">Uncharacterized protein</fullName>
    </submittedName>
</protein>
<reference evidence="1 2" key="1">
    <citation type="submission" date="2016-03" db="EMBL/GenBank/DDBJ databases">
        <title>Whole genome sequencing of Grifola frondosa 9006-11.</title>
        <authorList>
            <person name="Min B."/>
            <person name="Park H."/>
            <person name="Kim J.-G."/>
            <person name="Cho H."/>
            <person name="Oh Y.-L."/>
            <person name="Kong W.-S."/>
            <person name="Choi I.-G."/>
        </authorList>
    </citation>
    <scope>NUCLEOTIDE SEQUENCE [LARGE SCALE GENOMIC DNA]</scope>
    <source>
        <strain evidence="1 2">9006-11</strain>
    </source>
</reference>
<dbReference type="Proteomes" id="UP000092993">
    <property type="component" value="Unassembled WGS sequence"/>
</dbReference>
<name>A0A1C7LJV0_GRIFR</name>
<proteinExistence type="predicted"/>
<gene>
    <name evidence="1" type="ORF">A0H81_14980</name>
</gene>
<organism evidence="1 2">
    <name type="scientific">Grifola frondosa</name>
    <name type="common">Maitake</name>
    <name type="synonym">Polyporus frondosus</name>
    <dbReference type="NCBI Taxonomy" id="5627"/>
    <lineage>
        <taxon>Eukaryota</taxon>
        <taxon>Fungi</taxon>
        <taxon>Dikarya</taxon>
        <taxon>Basidiomycota</taxon>
        <taxon>Agaricomycotina</taxon>
        <taxon>Agaricomycetes</taxon>
        <taxon>Polyporales</taxon>
        <taxon>Grifolaceae</taxon>
        <taxon>Grifola</taxon>
    </lineage>
</organism>